<reference evidence="23" key="2">
    <citation type="journal article" date="2022" name="Sci. Total Environ.">
        <title>Prevalence, transmission, and molecular epidemiology of tet(X)-positive bacteria among humans, animals, and environmental niches in China: An epidemiological, and genomic-based study.</title>
        <authorList>
            <person name="Dong N."/>
            <person name="Zeng Y."/>
            <person name="Cai C."/>
            <person name="Sun C."/>
            <person name="Lu J."/>
            <person name="Liu C."/>
            <person name="Zhou H."/>
            <person name="Sun Q."/>
            <person name="Shu L."/>
            <person name="Wang H."/>
            <person name="Wang Y."/>
            <person name="Wang S."/>
            <person name="Wu C."/>
            <person name="Chan E.W."/>
            <person name="Chen G."/>
            <person name="Shen Z."/>
            <person name="Chen S."/>
            <person name="Zhang R."/>
        </authorList>
    </citation>
    <scope>NUCLEOTIDE SEQUENCE</scope>
    <source>
        <strain evidence="23">R1692</strain>
    </source>
</reference>
<dbReference type="GO" id="GO:0016301">
    <property type="term" value="F:kinase activity"/>
    <property type="evidence" value="ECO:0007669"/>
    <property type="project" value="UniProtKB-KW"/>
</dbReference>
<evidence type="ECO:0000256" key="5">
    <source>
        <dbReference type="ARBA" id="ARBA00017322"/>
    </source>
</evidence>
<dbReference type="PROSITE" id="PS50109">
    <property type="entry name" value="HIS_KIN"/>
    <property type="match status" value="1"/>
</dbReference>
<proteinExistence type="predicted"/>
<feature type="domain" description="Histidine kinase" evidence="22">
    <location>
        <begin position="478"/>
        <end position="676"/>
    </location>
</feature>
<evidence type="ECO:0000256" key="3">
    <source>
        <dbReference type="ARBA" id="ARBA00004496"/>
    </source>
</evidence>
<evidence type="ECO:0000259" key="22">
    <source>
        <dbReference type="PROSITE" id="PS50109"/>
    </source>
</evidence>
<dbReference type="PROSITE" id="PS50005">
    <property type="entry name" value="TPR"/>
    <property type="match status" value="1"/>
</dbReference>
<protein>
    <recommendedName>
        <fullName evidence="5">Oxygen sensor histidine kinase NreB</fullName>
        <ecNumber evidence="4">2.7.13.3</ecNumber>
    </recommendedName>
    <alternativeName>
        <fullName evidence="18">Nitrogen regulation protein B</fullName>
    </alternativeName>
</protein>
<evidence type="ECO:0000256" key="4">
    <source>
        <dbReference type="ARBA" id="ARBA00012438"/>
    </source>
</evidence>
<comment type="caution">
    <text evidence="23">The sequence shown here is derived from an EMBL/GenBank/DDBJ whole genome shotgun (WGS) entry which is preliminary data.</text>
</comment>
<evidence type="ECO:0000256" key="7">
    <source>
        <dbReference type="ARBA" id="ARBA00022490"/>
    </source>
</evidence>
<dbReference type="InterPro" id="IPR003594">
    <property type="entry name" value="HATPase_dom"/>
</dbReference>
<evidence type="ECO:0000256" key="8">
    <source>
        <dbReference type="ARBA" id="ARBA00022553"/>
    </source>
</evidence>
<dbReference type="SMART" id="SM00387">
    <property type="entry name" value="HATPase_c"/>
    <property type="match status" value="1"/>
</dbReference>
<keyword evidence="21" id="KW-1133">Transmembrane helix</keyword>
<keyword evidence="12 23" id="KW-0418">Kinase</keyword>
<keyword evidence="8" id="KW-0597">Phosphoprotein</keyword>
<keyword evidence="20" id="KW-0175">Coiled coil</keyword>
<dbReference type="CDD" id="cd16917">
    <property type="entry name" value="HATPase_UhpB-NarQ-NarX-like"/>
    <property type="match status" value="1"/>
</dbReference>
<keyword evidence="10" id="KW-0479">Metal-binding</keyword>
<dbReference type="PRINTS" id="PR00344">
    <property type="entry name" value="BCTRLSENSOR"/>
</dbReference>
<dbReference type="Pfam" id="PF13181">
    <property type="entry name" value="TPR_8"/>
    <property type="match status" value="1"/>
</dbReference>
<evidence type="ECO:0000256" key="9">
    <source>
        <dbReference type="ARBA" id="ARBA00022679"/>
    </source>
</evidence>
<dbReference type="SUPFAM" id="SSF55874">
    <property type="entry name" value="ATPase domain of HSP90 chaperone/DNA topoisomerase II/histidine kinase"/>
    <property type="match status" value="1"/>
</dbReference>
<comment type="subcellular location">
    <subcellularLocation>
        <location evidence="3">Cytoplasm</location>
    </subcellularLocation>
</comment>
<name>A0ABT7NKI3_9SPHI</name>
<evidence type="ECO:0000313" key="24">
    <source>
        <dbReference type="Proteomes" id="UP001170954"/>
    </source>
</evidence>
<evidence type="ECO:0000256" key="19">
    <source>
        <dbReference type="PROSITE-ProRule" id="PRU00339"/>
    </source>
</evidence>
<evidence type="ECO:0000256" key="10">
    <source>
        <dbReference type="ARBA" id="ARBA00022723"/>
    </source>
</evidence>
<dbReference type="InterPro" id="IPR050482">
    <property type="entry name" value="Sensor_HK_TwoCompSys"/>
</dbReference>
<dbReference type="Gene3D" id="3.30.565.10">
    <property type="entry name" value="Histidine kinase-like ATPase, C-terminal domain"/>
    <property type="match status" value="1"/>
</dbReference>
<keyword evidence="24" id="KW-1185">Reference proteome</keyword>
<dbReference type="InterPro" id="IPR011712">
    <property type="entry name" value="Sig_transdc_His_kin_sub3_dim/P"/>
</dbReference>
<dbReference type="PANTHER" id="PTHR24421:SF10">
    <property type="entry name" value="NITRATE_NITRITE SENSOR PROTEIN NARQ"/>
    <property type="match status" value="1"/>
</dbReference>
<dbReference type="RefSeq" id="WP_286650762.1">
    <property type="nucleotide sequence ID" value="NZ_JACAGK010000011.1"/>
</dbReference>
<dbReference type="SUPFAM" id="SSF48452">
    <property type="entry name" value="TPR-like"/>
    <property type="match status" value="2"/>
</dbReference>
<dbReference type="Proteomes" id="UP001170954">
    <property type="component" value="Unassembled WGS sequence"/>
</dbReference>
<keyword evidence="13" id="KW-0067">ATP-binding</keyword>
<dbReference type="InterPro" id="IPR036890">
    <property type="entry name" value="HATPase_C_sf"/>
</dbReference>
<keyword evidence="6" id="KW-0004">4Fe-4S</keyword>
<evidence type="ECO:0000313" key="23">
    <source>
        <dbReference type="EMBL" id="MDM1047739.1"/>
    </source>
</evidence>
<dbReference type="Pfam" id="PF02518">
    <property type="entry name" value="HATPase_c"/>
    <property type="match status" value="1"/>
</dbReference>
<dbReference type="Gene3D" id="1.25.40.10">
    <property type="entry name" value="Tetratricopeptide repeat domain"/>
    <property type="match status" value="2"/>
</dbReference>
<organism evidence="23 24">
    <name type="scientific">Sphingobacterium hotanense</name>
    <dbReference type="NCBI Taxonomy" id="649196"/>
    <lineage>
        <taxon>Bacteria</taxon>
        <taxon>Pseudomonadati</taxon>
        <taxon>Bacteroidota</taxon>
        <taxon>Sphingobacteriia</taxon>
        <taxon>Sphingobacteriales</taxon>
        <taxon>Sphingobacteriaceae</taxon>
        <taxon>Sphingobacterium</taxon>
    </lineage>
</organism>
<comment type="function">
    <text evidence="17">Member of the two-component regulatory system NreB/NreC involved in the control of dissimilatory nitrate/nitrite reduction in response to oxygen. NreB functions as a direct oxygen sensor histidine kinase which is autophosphorylated, in the absence of oxygen, probably at the conserved histidine residue, and transfers its phosphate group probably to a conserved aspartate residue of NreC. NreB/NreC activates the expression of the nitrate (narGHJI) and nitrite (nir) reductase operons, as well as the putative nitrate transporter gene narT.</text>
</comment>
<dbReference type="EMBL" id="JACAGK010000011">
    <property type="protein sequence ID" value="MDM1047739.1"/>
    <property type="molecule type" value="Genomic_DNA"/>
</dbReference>
<comment type="cofactor">
    <cofactor evidence="2">
        <name>[4Fe-4S] cluster</name>
        <dbReference type="ChEBI" id="CHEBI:49883"/>
    </cofactor>
</comment>
<evidence type="ECO:0000256" key="6">
    <source>
        <dbReference type="ARBA" id="ARBA00022485"/>
    </source>
</evidence>
<feature type="repeat" description="TPR" evidence="19">
    <location>
        <begin position="174"/>
        <end position="207"/>
    </location>
</feature>
<evidence type="ECO:0000256" key="21">
    <source>
        <dbReference type="SAM" id="Phobius"/>
    </source>
</evidence>
<evidence type="ECO:0000256" key="18">
    <source>
        <dbReference type="ARBA" id="ARBA00030800"/>
    </source>
</evidence>
<dbReference type="PANTHER" id="PTHR24421">
    <property type="entry name" value="NITRATE/NITRITE SENSOR PROTEIN NARX-RELATED"/>
    <property type="match status" value="1"/>
</dbReference>
<feature type="coiled-coil region" evidence="20">
    <location>
        <begin position="370"/>
        <end position="397"/>
    </location>
</feature>
<keyword evidence="15" id="KW-0902">Two-component regulatory system</keyword>
<evidence type="ECO:0000256" key="1">
    <source>
        <dbReference type="ARBA" id="ARBA00000085"/>
    </source>
</evidence>
<dbReference type="Pfam" id="PF13176">
    <property type="entry name" value="TPR_7"/>
    <property type="match status" value="1"/>
</dbReference>
<dbReference type="EC" id="2.7.13.3" evidence="4"/>
<keyword evidence="16" id="KW-0411">Iron-sulfur</keyword>
<dbReference type="Gene3D" id="1.20.5.1930">
    <property type="match status" value="1"/>
</dbReference>
<evidence type="ECO:0000256" key="16">
    <source>
        <dbReference type="ARBA" id="ARBA00023014"/>
    </source>
</evidence>
<evidence type="ECO:0000256" key="17">
    <source>
        <dbReference type="ARBA" id="ARBA00024827"/>
    </source>
</evidence>
<keyword evidence="14" id="KW-0408">Iron</keyword>
<keyword evidence="7" id="KW-0963">Cytoplasm</keyword>
<evidence type="ECO:0000256" key="13">
    <source>
        <dbReference type="ARBA" id="ARBA00022840"/>
    </source>
</evidence>
<accession>A0ABT7NKI3</accession>
<evidence type="ECO:0000256" key="11">
    <source>
        <dbReference type="ARBA" id="ARBA00022741"/>
    </source>
</evidence>
<sequence length="676" mass="77161">MTERLGLLVLYCLFIITAGFSQSKDDLKHYNDSLYRQIQQIQEHGPKARALFDLSFFWSDYDTAKAFSYIREAENVLGGRGNSPYYRGLKSFYRASVYFETDPAKAKQKYMEAEGRLKDVGAEKRLEASRFRARLWGSYGALLQREGKAHEYVEILIEKVIPLAKSIGDSSLLGNNYQNVAMNLMNLGDYKNADDYYNKALQLLKGKKEALEGRFTLFINAARNALLHKNYSKSGEFIDSAGVLAVQVPNSSYIPIFHAVSGSHWAAVKNHEKADAHFENGLSAAKTQSNEDMVATLLFDQFTAYQMNNRYAAAREKLLEVLPYVQQQFSLRNKQMVYYNLANIATRLNQYQEAVKWYEAHKSVSDTIFSDQSQAHIQELEKKYQTSEKEKTILQIKTENQKQQLSLQNTRLLAGVLLLTSIILAAVGYSWYNALKNKKRLATHKEMLLQEELKNHRQQEKLNLYHAMLQGQENERSRIARDLHDGLGGMLANVKLKLSAVATNVDKQDINKESHMELYTIINQLDHSVSELRRVARNMMPESLLYMGLQAALKDLCNAMSNAELKIDFQTTNMNDNYPQPFQIAVYRIVQELLTNAVKHSGASHVWVQCSEEDGKFFISVEDNGRGFDARNDLFEKEGIGLSNIRNRVELLNGQFDIDATLGRGASFHIQLDIYE</sequence>
<keyword evidence="21" id="KW-0812">Transmembrane</keyword>
<evidence type="ECO:0000256" key="2">
    <source>
        <dbReference type="ARBA" id="ARBA00001966"/>
    </source>
</evidence>
<feature type="transmembrane region" description="Helical" evidence="21">
    <location>
        <begin position="412"/>
        <end position="432"/>
    </location>
</feature>
<keyword evidence="11" id="KW-0547">Nucleotide-binding</keyword>
<reference evidence="23" key="1">
    <citation type="submission" date="2020-06" db="EMBL/GenBank/DDBJ databases">
        <authorList>
            <person name="Dong N."/>
        </authorList>
    </citation>
    <scope>NUCLEOTIDE SEQUENCE</scope>
    <source>
        <strain evidence="23">R1692</strain>
    </source>
</reference>
<keyword evidence="19" id="KW-0802">TPR repeat</keyword>
<dbReference type="InterPro" id="IPR011990">
    <property type="entry name" value="TPR-like_helical_dom_sf"/>
</dbReference>
<dbReference type="InterPro" id="IPR019734">
    <property type="entry name" value="TPR_rpt"/>
</dbReference>
<evidence type="ECO:0000256" key="20">
    <source>
        <dbReference type="SAM" id="Coils"/>
    </source>
</evidence>
<keyword evidence="9" id="KW-0808">Transferase</keyword>
<comment type="catalytic activity">
    <reaction evidence="1">
        <text>ATP + protein L-histidine = ADP + protein N-phospho-L-histidine.</text>
        <dbReference type="EC" id="2.7.13.3"/>
    </reaction>
</comment>
<keyword evidence="21" id="KW-0472">Membrane</keyword>
<dbReference type="Pfam" id="PF07730">
    <property type="entry name" value="HisKA_3"/>
    <property type="match status" value="1"/>
</dbReference>
<evidence type="ECO:0000256" key="15">
    <source>
        <dbReference type="ARBA" id="ARBA00023012"/>
    </source>
</evidence>
<evidence type="ECO:0000256" key="14">
    <source>
        <dbReference type="ARBA" id="ARBA00023004"/>
    </source>
</evidence>
<dbReference type="InterPro" id="IPR004358">
    <property type="entry name" value="Sig_transdc_His_kin-like_C"/>
</dbReference>
<gene>
    <name evidence="23" type="ORF">HX018_05750</name>
</gene>
<evidence type="ECO:0000256" key="12">
    <source>
        <dbReference type="ARBA" id="ARBA00022777"/>
    </source>
</evidence>
<dbReference type="InterPro" id="IPR005467">
    <property type="entry name" value="His_kinase_dom"/>
</dbReference>